<dbReference type="AlphaFoldDB" id="A0AAN6YXZ7"/>
<organism evidence="1 2">
    <name type="scientific">Parathielavia appendiculata</name>
    <dbReference type="NCBI Taxonomy" id="2587402"/>
    <lineage>
        <taxon>Eukaryota</taxon>
        <taxon>Fungi</taxon>
        <taxon>Dikarya</taxon>
        <taxon>Ascomycota</taxon>
        <taxon>Pezizomycotina</taxon>
        <taxon>Sordariomycetes</taxon>
        <taxon>Sordariomycetidae</taxon>
        <taxon>Sordariales</taxon>
        <taxon>Chaetomiaceae</taxon>
        <taxon>Parathielavia</taxon>
    </lineage>
</organism>
<sequence>MIDGLVALANSEKKGTARGMGQDLLTAVRKLYNATQNQTGTISLANLRKVVAEELRAATTAPQDKRFWAV</sequence>
<protein>
    <submittedName>
        <fullName evidence="1">Uncharacterized protein</fullName>
    </submittedName>
</protein>
<feature type="non-terminal residue" evidence="1">
    <location>
        <position position="70"/>
    </location>
</feature>
<dbReference type="EMBL" id="MU853273">
    <property type="protein sequence ID" value="KAK4118295.1"/>
    <property type="molecule type" value="Genomic_DNA"/>
</dbReference>
<dbReference type="GeneID" id="87830935"/>
<evidence type="ECO:0000313" key="2">
    <source>
        <dbReference type="Proteomes" id="UP001302602"/>
    </source>
</evidence>
<reference evidence="1" key="1">
    <citation type="journal article" date="2023" name="Mol. Phylogenet. Evol.">
        <title>Genome-scale phylogeny and comparative genomics of the fungal order Sordariales.</title>
        <authorList>
            <person name="Hensen N."/>
            <person name="Bonometti L."/>
            <person name="Westerberg I."/>
            <person name="Brannstrom I.O."/>
            <person name="Guillou S."/>
            <person name="Cros-Aarteil S."/>
            <person name="Calhoun S."/>
            <person name="Haridas S."/>
            <person name="Kuo A."/>
            <person name="Mondo S."/>
            <person name="Pangilinan J."/>
            <person name="Riley R."/>
            <person name="LaButti K."/>
            <person name="Andreopoulos B."/>
            <person name="Lipzen A."/>
            <person name="Chen C."/>
            <person name="Yan M."/>
            <person name="Daum C."/>
            <person name="Ng V."/>
            <person name="Clum A."/>
            <person name="Steindorff A."/>
            <person name="Ohm R.A."/>
            <person name="Martin F."/>
            <person name="Silar P."/>
            <person name="Natvig D.O."/>
            <person name="Lalanne C."/>
            <person name="Gautier V."/>
            <person name="Ament-Velasquez S.L."/>
            <person name="Kruys A."/>
            <person name="Hutchinson M.I."/>
            <person name="Powell A.J."/>
            <person name="Barry K."/>
            <person name="Miller A.N."/>
            <person name="Grigoriev I.V."/>
            <person name="Debuchy R."/>
            <person name="Gladieux P."/>
            <person name="Hiltunen Thoren M."/>
            <person name="Johannesson H."/>
        </authorList>
    </citation>
    <scope>NUCLEOTIDE SEQUENCE</scope>
    <source>
        <strain evidence="1">CBS 731.68</strain>
    </source>
</reference>
<name>A0AAN6YXZ7_9PEZI</name>
<proteinExistence type="predicted"/>
<reference evidence="1" key="2">
    <citation type="submission" date="2023-05" db="EMBL/GenBank/DDBJ databases">
        <authorList>
            <consortium name="Lawrence Berkeley National Laboratory"/>
            <person name="Steindorff A."/>
            <person name="Hensen N."/>
            <person name="Bonometti L."/>
            <person name="Westerberg I."/>
            <person name="Brannstrom I.O."/>
            <person name="Guillou S."/>
            <person name="Cros-Aarteil S."/>
            <person name="Calhoun S."/>
            <person name="Haridas S."/>
            <person name="Kuo A."/>
            <person name="Mondo S."/>
            <person name="Pangilinan J."/>
            <person name="Riley R."/>
            <person name="Labutti K."/>
            <person name="Andreopoulos B."/>
            <person name="Lipzen A."/>
            <person name="Chen C."/>
            <person name="Yanf M."/>
            <person name="Daum C."/>
            <person name="Ng V."/>
            <person name="Clum A."/>
            <person name="Ohm R."/>
            <person name="Martin F."/>
            <person name="Silar P."/>
            <person name="Natvig D."/>
            <person name="Lalanne C."/>
            <person name="Gautier V."/>
            <person name="Ament-Velasquez S.L."/>
            <person name="Kruys A."/>
            <person name="Hutchinson M.I."/>
            <person name="Powell A.J."/>
            <person name="Barry K."/>
            <person name="Miller A.N."/>
            <person name="Grigoriev I.V."/>
            <person name="Debuchy R."/>
            <person name="Gladieux P."/>
            <person name="Thoren M.H."/>
            <person name="Johannesson H."/>
        </authorList>
    </citation>
    <scope>NUCLEOTIDE SEQUENCE</scope>
    <source>
        <strain evidence="1">CBS 731.68</strain>
    </source>
</reference>
<dbReference type="RefSeq" id="XP_062642068.1">
    <property type="nucleotide sequence ID" value="XM_062794166.1"/>
</dbReference>
<comment type="caution">
    <text evidence="1">The sequence shown here is derived from an EMBL/GenBank/DDBJ whole genome shotgun (WGS) entry which is preliminary data.</text>
</comment>
<keyword evidence="2" id="KW-1185">Reference proteome</keyword>
<accession>A0AAN6YXZ7</accession>
<gene>
    <name evidence="1" type="ORF">N657DRAFT_651428</name>
</gene>
<dbReference type="Proteomes" id="UP001302602">
    <property type="component" value="Unassembled WGS sequence"/>
</dbReference>
<evidence type="ECO:0000313" key="1">
    <source>
        <dbReference type="EMBL" id="KAK4118295.1"/>
    </source>
</evidence>